<gene>
    <name evidence="2" type="primary">RvY_17947-1</name>
    <name evidence="2" type="synonym">RvY_17947.1</name>
    <name evidence="2" type="ORF">RvY_17947</name>
</gene>
<dbReference type="Proteomes" id="UP000186922">
    <property type="component" value="Unassembled WGS sequence"/>
</dbReference>
<keyword evidence="1" id="KW-0472">Membrane</keyword>
<reference evidence="2 3" key="1">
    <citation type="journal article" date="2016" name="Nat. Commun.">
        <title>Extremotolerant tardigrade genome and improved radiotolerance of human cultured cells by tardigrade-unique protein.</title>
        <authorList>
            <person name="Hashimoto T."/>
            <person name="Horikawa D.D."/>
            <person name="Saito Y."/>
            <person name="Kuwahara H."/>
            <person name="Kozuka-Hata H."/>
            <person name="Shin-I T."/>
            <person name="Minakuchi Y."/>
            <person name="Ohishi K."/>
            <person name="Motoyama A."/>
            <person name="Aizu T."/>
            <person name="Enomoto A."/>
            <person name="Kondo K."/>
            <person name="Tanaka S."/>
            <person name="Hara Y."/>
            <person name="Koshikawa S."/>
            <person name="Sagara H."/>
            <person name="Miura T."/>
            <person name="Yokobori S."/>
            <person name="Miyagawa K."/>
            <person name="Suzuki Y."/>
            <person name="Kubo T."/>
            <person name="Oyama M."/>
            <person name="Kohara Y."/>
            <person name="Fujiyama A."/>
            <person name="Arakawa K."/>
            <person name="Katayama T."/>
            <person name="Toyoda A."/>
            <person name="Kunieda T."/>
        </authorList>
    </citation>
    <scope>NUCLEOTIDE SEQUENCE [LARGE SCALE GENOMIC DNA]</scope>
    <source>
        <strain evidence="2 3">YOKOZUNA-1</strain>
    </source>
</reference>
<proteinExistence type="predicted"/>
<evidence type="ECO:0000313" key="3">
    <source>
        <dbReference type="Proteomes" id="UP000186922"/>
    </source>
</evidence>
<accession>A0A1D1W407</accession>
<organism evidence="2 3">
    <name type="scientific">Ramazzottius varieornatus</name>
    <name type="common">Water bear</name>
    <name type="synonym">Tardigrade</name>
    <dbReference type="NCBI Taxonomy" id="947166"/>
    <lineage>
        <taxon>Eukaryota</taxon>
        <taxon>Metazoa</taxon>
        <taxon>Ecdysozoa</taxon>
        <taxon>Tardigrada</taxon>
        <taxon>Eutardigrada</taxon>
        <taxon>Parachela</taxon>
        <taxon>Hypsibioidea</taxon>
        <taxon>Ramazzottiidae</taxon>
        <taxon>Ramazzottius</taxon>
    </lineage>
</organism>
<comment type="caution">
    <text evidence="2">The sequence shown here is derived from an EMBL/GenBank/DDBJ whole genome shotgun (WGS) entry which is preliminary data.</text>
</comment>
<keyword evidence="1" id="KW-0812">Transmembrane</keyword>
<name>A0A1D1W407_RAMVA</name>
<evidence type="ECO:0000313" key="2">
    <source>
        <dbReference type="EMBL" id="GAV08222.1"/>
    </source>
</evidence>
<protein>
    <submittedName>
        <fullName evidence="2">Uncharacterized protein</fullName>
    </submittedName>
</protein>
<dbReference type="InterPro" id="IPR027917">
    <property type="entry name" value="MITRAC7/Phoenixin"/>
</dbReference>
<feature type="transmembrane region" description="Helical" evidence="1">
    <location>
        <begin position="166"/>
        <end position="189"/>
    </location>
</feature>
<sequence>MSEKLSFGKAWSKLNPHQKQHAVKYARAVYFEPLKESLDGMISDLRTLNDLFKKNDDVFYEMRKTKIDRLMTEAVALGLPEDANLTEDDKKFLREFDVTKTRIWKVDNAPHCPQPSTSTSQVVNEPEVSGCLAVKESASESQVDAVLLLIRAFAMQRVGRSPVSKFYGGGKLPVIAVVGLVTGALYLIVGQPLQHKKEYQEINRQNRAEIDHVEKHTVGLPVWKDPFGPRPEHH</sequence>
<evidence type="ECO:0000256" key="1">
    <source>
        <dbReference type="SAM" id="Phobius"/>
    </source>
</evidence>
<dbReference type="Pfam" id="PF15061">
    <property type="entry name" value="MITRAC7_Phoenixin"/>
    <property type="match status" value="1"/>
</dbReference>
<dbReference type="EMBL" id="BDGG01000017">
    <property type="protein sequence ID" value="GAV08222.1"/>
    <property type="molecule type" value="Genomic_DNA"/>
</dbReference>
<keyword evidence="3" id="KW-1185">Reference proteome</keyword>
<dbReference type="AlphaFoldDB" id="A0A1D1W407"/>
<keyword evidence="1" id="KW-1133">Transmembrane helix</keyword>